<reference evidence="1 2" key="1">
    <citation type="journal article" date="2023" name="Plants (Basel)">
        <title>Bridging the Gap: Combining Genomics and Transcriptomics Approaches to Understand Stylosanthes scabra, an Orphan Legume from the Brazilian Caatinga.</title>
        <authorList>
            <person name="Ferreira-Neto J.R.C."/>
            <person name="da Silva M.D."/>
            <person name="Binneck E."/>
            <person name="de Melo N.F."/>
            <person name="da Silva R.H."/>
            <person name="de Melo A.L.T.M."/>
            <person name="Pandolfi V."/>
            <person name="Bustamante F.O."/>
            <person name="Brasileiro-Vidal A.C."/>
            <person name="Benko-Iseppon A.M."/>
        </authorList>
    </citation>
    <scope>NUCLEOTIDE SEQUENCE [LARGE SCALE GENOMIC DNA]</scope>
    <source>
        <tissue evidence="1">Leaves</tissue>
    </source>
</reference>
<dbReference type="Gene3D" id="3.20.20.80">
    <property type="entry name" value="Glycosidases"/>
    <property type="match status" value="1"/>
</dbReference>
<comment type="caution">
    <text evidence="1">The sequence shown here is derived from an EMBL/GenBank/DDBJ whole genome shotgun (WGS) entry which is preliminary data.</text>
</comment>
<evidence type="ECO:0000313" key="2">
    <source>
        <dbReference type="Proteomes" id="UP001341840"/>
    </source>
</evidence>
<dbReference type="Proteomes" id="UP001341840">
    <property type="component" value="Unassembled WGS sequence"/>
</dbReference>
<dbReference type="EMBL" id="JASCZI010241956">
    <property type="protein sequence ID" value="MED6208645.1"/>
    <property type="molecule type" value="Genomic_DNA"/>
</dbReference>
<name>A0ABU6YE03_9FABA</name>
<evidence type="ECO:0000313" key="1">
    <source>
        <dbReference type="EMBL" id="MED6208645.1"/>
    </source>
</evidence>
<sequence length="159" mass="18240">MEAGIPPPPLQPRIAAASSHDSIVVVVNGVAVEAPVCMWREEYFLCEKVIKNSRWMVVVRKIKEKFLCALCVMCDPYIGEDKIQVNNEPWREEKGKRKWWRERKRKGNHARVFNQGLVNHVLSNKGTPLRPNSSPMDIYIFSLLDEGAKSILPGSFERH</sequence>
<proteinExistence type="predicted"/>
<gene>
    <name evidence="1" type="ORF">PIB30_047238</name>
</gene>
<organism evidence="1 2">
    <name type="scientific">Stylosanthes scabra</name>
    <dbReference type="NCBI Taxonomy" id="79078"/>
    <lineage>
        <taxon>Eukaryota</taxon>
        <taxon>Viridiplantae</taxon>
        <taxon>Streptophyta</taxon>
        <taxon>Embryophyta</taxon>
        <taxon>Tracheophyta</taxon>
        <taxon>Spermatophyta</taxon>
        <taxon>Magnoliopsida</taxon>
        <taxon>eudicotyledons</taxon>
        <taxon>Gunneridae</taxon>
        <taxon>Pentapetalae</taxon>
        <taxon>rosids</taxon>
        <taxon>fabids</taxon>
        <taxon>Fabales</taxon>
        <taxon>Fabaceae</taxon>
        <taxon>Papilionoideae</taxon>
        <taxon>50 kb inversion clade</taxon>
        <taxon>dalbergioids sensu lato</taxon>
        <taxon>Dalbergieae</taxon>
        <taxon>Pterocarpus clade</taxon>
        <taxon>Stylosanthes</taxon>
    </lineage>
</organism>
<keyword evidence="2" id="KW-1185">Reference proteome</keyword>
<accession>A0ABU6YE03</accession>
<protein>
    <submittedName>
        <fullName evidence="1">Uncharacterized protein</fullName>
    </submittedName>
</protein>